<evidence type="ECO:0000313" key="4">
    <source>
        <dbReference type="Proteomes" id="UP000238358"/>
    </source>
</evidence>
<dbReference type="AlphaFoldDB" id="A0A2S0M7V8"/>
<evidence type="ECO:0000313" key="3">
    <source>
        <dbReference type="EMBL" id="AVO27517.1"/>
    </source>
</evidence>
<evidence type="ECO:0000256" key="1">
    <source>
        <dbReference type="SAM" id="Coils"/>
    </source>
</evidence>
<evidence type="ECO:0008006" key="5">
    <source>
        <dbReference type="Google" id="ProtNLM"/>
    </source>
</evidence>
<evidence type="ECO:0000256" key="2">
    <source>
        <dbReference type="SAM" id="Phobius"/>
    </source>
</evidence>
<feature type="transmembrane region" description="Helical" evidence="2">
    <location>
        <begin position="6"/>
        <end position="24"/>
    </location>
</feature>
<name>A0A2S0M7V8_MEGEL</name>
<proteinExistence type="predicted"/>
<dbReference type="EMBL" id="CP027569">
    <property type="protein sequence ID" value="AVO27517.1"/>
    <property type="molecule type" value="Genomic_DNA"/>
</dbReference>
<sequence>MIEIQFAVIVLLIAMTLVLSRYYNTRFRALEDKMKDVADFQQSVKDLAEAVQDLKEAVKSEKTVQPQSTQPEKQELTHPVVPVGQRQPAVVAVRPMTVVSDGNQATPEGELSDEVVAVIMAAVAAYGYSPAAIRSIRPQKRGYKRHRENWAMAARLGGMSR</sequence>
<protein>
    <recommendedName>
        <fullName evidence="5">Oxaloacetate decarboxylase, gamma chain</fullName>
    </recommendedName>
</protein>
<feature type="coiled-coil region" evidence="1">
    <location>
        <begin position="37"/>
        <end position="64"/>
    </location>
</feature>
<dbReference type="RefSeq" id="WP_027895438.1">
    <property type="nucleotide sequence ID" value="NZ_CP027569.1"/>
</dbReference>
<keyword evidence="2" id="KW-0812">Transmembrane</keyword>
<accession>A0A2S0M7V8</accession>
<reference evidence="3 4" key="1">
    <citation type="journal article" date="2018" name="Genome Announc.">
        <title>Complete genomes of two Megasphaera elsdenii strains, NCIMB 702410 and ATCC 25940.</title>
        <authorList>
            <person name="Hatmaker E.A."/>
            <person name="O'Dell K."/>
            <person name="Riley L.A."/>
            <person name="Klingeman D.M."/>
            <person name="Guss A.M."/>
        </authorList>
    </citation>
    <scope>NUCLEOTIDE SEQUENCE [LARGE SCALE GENOMIC DNA]</scope>
    <source>
        <strain evidence="3 4">NCIMB702410</strain>
    </source>
</reference>
<gene>
    <name evidence="3" type="ORF">C6Y28_07825</name>
</gene>
<keyword evidence="2" id="KW-0472">Membrane</keyword>
<dbReference type="Proteomes" id="UP000238358">
    <property type="component" value="Chromosome"/>
</dbReference>
<keyword evidence="1" id="KW-0175">Coiled coil</keyword>
<organism evidence="3 4">
    <name type="scientific">Megasphaera elsdenii</name>
    <dbReference type="NCBI Taxonomy" id="907"/>
    <lineage>
        <taxon>Bacteria</taxon>
        <taxon>Bacillati</taxon>
        <taxon>Bacillota</taxon>
        <taxon>Negativicutes</taxon>
        <taxon>Veillonellales</taxon>
        <taxon>Veillonellaceae</taxon>
        <taxon>Megasphaera</taxon>
    </lineage>
</organism>
<keyword evidence="2" id="KW-1133">Transmembrane helix</keyword>